<dbReference type="InterPro" id="IPR009078">
    <property type="entry name" value="Ferritin-like_SF"/>
</dbReference>
<sequence>MMVNNEMTAENLRSAFGGESQAYQRYRVWSQVAEEDGFPNVALLFEAIAFAEEVHASNHFEAHDNIEGDFLVASGAGFGIGSTSENLEGAIAGENFEVEQMYPSYYLVAKDQDEKDALKSFHYALEAEKTHSKLYSEARDSVENDADYDLEYVSVCTVCGHTVKDDTPDKCPICGASKDDFEEFRD</sequence>
<dbReference type="CDD" id="cd01041">
    <property type="entry name" value="Rubrerythrin"/>
    <property type="match status" value="1"/>
</dbReference>
<dbReference type="GO" id="GO:0016491">
    <property type="term" value="F:oxidoreductase activity"/>
    <property type="evidence" value="ECO:0007669"/>
    <property type="project" value="InterPro"/>
</dbReference>
<dbReference type="Gene3D" id="1.20.1260.10">
    <property type="match status" value="1"/>
</dbReference>
<feature type="domain" description="Rubredoxin-like" evidence="4">
    <location>
        <begin position="151"/>
        <end position="184"/>
    </location>
</feature>
<comment type="caution">
    <text evidence="6">The sequence shown here is derived from an EMBL/GenBank/DDBJ whole genome shotgun (WGS) entry which is preliminary data.</text>
</comment>
<dbReference type="Proteomes" id="UP000093514">
    <property type="component" value="Unassembled WGS sequence"/>
</dbReference>
<dbReference type="Pfam" id="PF02915">
    <property type="entry name" value="Rubrerythrin"/>
    <property type="match status" value="1"/>
</dbReference>
<reference evidence="6 7" key="2">
    <citation type="submission" date="2016-08" db="EMBL/GenBank/DDBJ databases">
        <title>Orenia metallireducens sp. nov. strain Z6, a Novel Metal-reducing Firmicute from the Deep Subsurface.</title>
        <authorList>
            <person name="Maxim B.I."/>
            <person name="Kenneth K."/>
            <person name="Flynn T.M."/>
            <person name="Oloughlin E.J."/>
            <person name="Locke R.A."/>
            <person name="Weber J.R."/>
            <person name="Egan S.M."/>
            <person name="Mackie R.I."/>
            <person name="Cann I.K."/>
        </authorList>
    </citation>
    <scope>NUCLEOTIDE SEQUENCE [LARGE SCALE GENOMIC DNA]</scope>
    <source>
        <strain evidence="6 7">Z6</strain>
    </source>
</reference>
<evidence type="ECO:0000259" key="5">
    <source>
        <dbReference type="PROSITE" id="PS50905"/>
    </source>
</evidence>
<dbReference type="GO" id="GO:0005506">
    <property type="term" value="F:iron ion binding"/>
    <property type="evidence" value="ECO:0007669"/>
    <property type="project" value="InterPro"/>
</dbReference>
<dbReference type="SUPFAM" id="SSF57802">
    <property type="entry name" value="Rubredoxin-like"/>
    <property type="match status" value="1"/>
</dbReference>
<dbReference type="PROSITE" id="PS50903">
    <property type="entry name" value="RUBREDOXIN_LIKE"/>
    <property type="match status" value="1"/>
</dbReference>
<gene>
    <name evidence="6" type="ORF">U472_07920</name>
</gene>
<dbReference type="InterPro" id="IPR009040">
    <property type="entry name" value="Ferritin-like_diiron"/>
</dbReference>
<evidence type="ECO:0000256" key="3">
    <source>
        <dbReference type="ARBA" id="ARBA00022982"/>
    </source>
</evidence>
<dbReference type="PANTHER" id="PTHR33746:SF4">
    <property type="entry name" value="RUBRERYTHRIN"/>
    <property type="match status" value="1"/>
</dbReference>
<evidence type="ECO:0000313" key="6">
    <source>
        <dbReference type="EMBL" id="OCL27375.1"/>
    </source>
</evidence>
<comment type="cofactor">
    <cofactor evidence="1">
        <name>Fe(3+)</name>
        <dbReference type="ChEBI" id="CHEBI:29034"/>
    </cofactor>
</comment>
<protein>
    <submittedName>
        <fullName evidence="6">Rubrerythrin-2</fullName>
    </submittedName>
</protein>
<name>A0A1C0AAS2_9FIRM</name>
<dbReference type="InterPro" id="IPR003251">
    <property type="entry name" value="Rr_diiron-bd_dom"/>
</dbReference>
<reference evidence="7" key="1">
    <citation type="submission" date="2016-07" db="EMBL/GenBank/DDBJ databases">
        <authorList>
            <person name="Florea S."/>
            <person name="Webb J.S."/>
            <person name="Jaromczyk J."/>
            <person name="Schardl C.L."/>
        </authorList>
    </citation>
    <scope>NUCLEOTIDE SEQUENCE [LARGE SCALE GENOMIC DNA]</scope>
    <source>
        <strain evidence="7">Z6</strain>
    </source>
</reference>
<dbReference type="PROSITE" id="PS50905">
    <property type="entry name" value="FERRITIN_LIKE"/>
    <property type="match status" value="1"/>
</dbReference>
<evidence type="ECO:0000256" key="1">
    <source>
        <dbReference type="ARBA" id="ARBA00001965"/>
    </source>
</evidence>
<keyword evidence="3" id="KW-0249">Electron transport</keyword>
<evidence type="ECO:0000313" key="7">
    <source>
        <dbReference type="Proteomes" id="UP000093514"/>
    </source>
</evidence>
<dbReference type="PANTHER" id="PTHR33746">
    <property type="entry name" value="RUBRERYTHRIN"/>
    <property type="match status" value="1"/>
</dbReference>
<dbReference type="Pfam" id="PF21349">
    <property type="entry name" value="RUBY_RBDX"/>
    <property type="match status" value="1"/>
</dbReference>
<dbReference type="InterPro" id="IPR048574">
    <property type="entry name" value="RUBY_RBDX"/>
</dbReference>
<dbReference type="InterPro" id="IPR012347">
    <property type="entry name" value="Ferritin-like"/>
</dbReference>
<dbReference type="InterPro" id="IPR052753">
    <property type="entry name" value="Rbr2/Nigerythrin"/>
</dbReference>
<dbReference type="SUPFAM" id="SSF47240">
    <property type="entry name" value="Ferritin-like"/>
    <property type="match status" value="1"/>
</dbReference>
<dbReference type="EMBL" id="LWDV01000008">
    <property type="protein sequence ID" value="OCL27375.1"/>
    <property type="molecule type" value="Genomic_DNA"/>
</dbReference>
<dbReference type="OrthoDB" id="9799749at2"/>
<evidence type="ECO:0000259" key="4">
    <source>
        <dbReference type="PROSITE" id="PS50903"/>
    </source>
</evidence>
<accession>A0A1C0AAS2</accession>
<dbReference type="InterPro" id="IPR024934">
    <property type="entry name" value="Rubredoxin-like_dom"/>
</dbReference>
<dbReference type="CDD" id="cd00729">
    <property type="entry name" value="rubredoxin_SM"/>
    <property type="match status" value="1"/>
</dbReference>
<dbReference type="Gene3D" id="2.20.28.10">
    <property type="match status" value="1"/>
</dbReference>
<organism evidence="6 7">
    <name type="scientific">Orenia metallireducens</name>
    <dbReference type="NCBI Taxonomy" id="1413210"/>
    <lineage>
        <taxon>Bacteria</taxon>
        <taxon>Bacillati</taxon>
        <taxon>Bacillota</taxon>
        <taxon>Clostridia</taxon>
        <taxon>Halanaerobiales</taxon>
        <taxon>Halobacteroidaceae</taxon>
        <taxon>Orenia</taxon>
    </lineage>
</organism>
<keyword evidence="2" id="KW-0813">Transport</keyword>
<evidence type="ECO:0000256" key="2">
    <source>
        <dbReference type="ARBA" id="ARBA00022448"/>
    </source>
</evidence>
<keyword evidence="7" id="KW-1185">Reference proteome</keyword>
<feature type="domain" description="Ferritin-like diiron" evidence="5">
    <location>
        <begin position="2"/>
        <end position="146"/>
    </location>
</feature>
<proteinExistence type="predicted"/>
<dbReference type="AlphaFoldDB" id="A0A1C0AAS2"/>